<keyword evidence="5" id="KW-1185">Reference proteome</keyword>
<evidence type="ECO:0000259" key="3">
    <source>
        <dbReference type="Pfam" id="PF02230"/>
    </source>
</evidence>
<proteinExistence type="predicted"/>
<evidence type="ECO:0000256" key="1">
    <source>
        <dbReference type="ARBA" id="ARBA00022729"/>
    </source>
</evidence>
<protein>
    <recommendedName>
        <fullName evidence="3">Phospholipase/carboxylesterase/thioesterase domain-containing protein</fullName>
    </recommendedName>
</protein>
<evidence type="ECO:0000256" key="2">
    <source>
        <dbReference type="SAM" id="SignalP"/>
    </source>
</evidence>
<dbReference type="Pfam" id="PF02230">
    <property type="entry name" value="Abhydrolase_2"/>
    <property type="match status" value="1"/>
</dbReference>
<evidence type="ECO:0000313" key="5">
    <source>
        <dbReference type="Proteomes" id="UP000666369"/>
    </source>
</evidence>
<feature type="domain" description="Phospholipase/carboxylesterase/thioesterase" evidence="3">
    <location>
        <begin position="147"/>
        <end position="265"/>
    </location>
</feature>
<gene>
    <name evidence="4" type="ORF">GW587_28805</name>
</gene>
<keyword evidence="1 2" id="KW-0732">Signal</keyword>
<dbReference type="Gene3D" id="3.40.50.1820">
    <property type="entry name" value="alpha/beta hydrolase"/>
    <property type="match status" value="1"/>
</dbReference>
<name>A0ABX0FU60_9BURK</name>
<dbReference type="SUPFAM" id="SSF53474">
    <property type="entry name" value="alpha/beta-Hydrolases"/>
    <property type="match status" value="1"/>
</dbReference>
<reference evidence="5" key="1">
    <citation type="submission" date="2023-07" db="EMBL/GenBank/DDBJ databases">
        <title>Duganella aceri sp. nov., isolated from tree sap.</title>
        <authorList>
            <person name="Kim I.S."/>
        </authorList>
    </citation>
    <scope>NUCLEOTIDE SEQUENCE [LARGE SCALE GENOMIC DNA]</scope>
    <source>
        <strain evidence="5">SAP-35</strain>
    </source>
</reference>
<dbReference type="EMBL" id="JAADJT010000019">
    <property type="protein sequence ID" value="NGZ88241.1"/>
    <property type="molecule type" value="Genomic_DNA"/>
</dbReference>
<dbReference type="InterPro" id="IPR029058">
    <property type="entry name" value="AB_hydrolase_fold"/>
</dbReference>
<dbReference type="InterPro" id="IPR003140">
    <property type="entry name" value="PLipase/COase/thioEstase"/>
</dbReference>
<dbReference type="PANTHER" id="PTHR43037:SF1">
    <property type="entry name" value="BLL1128 PROTEIN"/>
    <property type="match status" value="1"/>
</dbReference>
<dbReference type="PANTHER" id="PTHR43037">
    <property type="entry name" value="UNNAMED PRODUCT-RELATED"/>
    <property type="match status" value="1"/>
</dbReference>
<dbReference type="RefSeq" id="WP_166108361.1">
    <property type="nucleotide sequence ID" value="NZ_JAADJT010000019.1"/>
</dbReference>
<dbReference type="InterPro" id="IPR050955">
    <property type="entry name" value="Plant_Biomass_Hydrol_Est"/>
</dbReference>
<evidence type="ECO:0000313" key="4">
    <source>
        <dbReference type="EMBL" id="NGZ88241.1"/>
    </source>
</evidence>
<dbReference type="Proteomes" id="UP000666369">
    <property type="component" value="Unassembled WGS sequence"/>
</dbReference>
<comment type="caution">
    <text evidence="4">The sequence shown here is derived from an EMBL/GenBank/DDBJ whole genome shotgun (WGS) entry which is preliminary data.</text>
</comment>
<organism evidence="4 5">
    <name type="scientific">Duganella aceris</name>
    <dbReference type="NCBI Taxonomy" id="2703883"/>
    <lineage>
        <taxon>Bacteria</taxon>
        <taxon>Pseudomonadati</taxon>
        <taxon>Pseudomonadota</taxon>
        <taxon>Betaproteobacteria</taxon>
        <taxon>Burkholderiales</taxon>
        <taxon>Oxalobacteraceae</taxon>
        <taxon>Telluria group</taxon>
        <taxon>Duganella</taxon>
    </lineage>
</organism>
<sequence length="278" mass="29543">MTMRRAALSLLLAATALSTAAQTEVVVDRTTPTDQAGNASLLQGLDRDLWSAGVFEHGAGALSYRLLPPPDAQPGQRYPLVIVLHGSDAVGNDNRSQLGRLALSWSAPAVRARFPAYVLAPQFPERSANYHPSADDGLLAAEPGPNIPTLTALIAQLGKQYPIAADRVYVTGFSMGASAAVQALLQQPGMFAAAVAFSGIAPERGTAARLAATPLLIVHGNADSENPIEPDRAMVAALQRQPGAKVRFLEYQGLEHQVPPDMLLSAAWRDWLFAQRSH</sequence>
<feature type="chain" id="PRO_5046756914" description="Phospholipase/carboxylesterase/thioesterase domain-containing protein" evidence="2">
    <location>
        <begin position="22"/>
        <end position="278"/>
    </location>
</feature>
<accession>A0ABX0FU60</accession>
<feature type="signal peptide" evidence="2">
    <location>
        <begin position="1"/>
        <end position="21"/>
    </location>
</feature>